<dbReference type="InterPro" id="IPR020449">
    <property type="entry name" value="Tscrpt_reg_AraC-type_HTH"/>
</dbReference>
<dbReference type="InterPro" id="IPR009057">
    <property type="entry name" value="Homeodomain-like_sf"/>
</dbReference>
<dbReference type="InterPro" id="IPR018060">
    <property type="entry name" value="HTH_AraC"/>
</dbReference>
<evidence type="ECO:0000256" key="2">
    <source>
        <dbReference type="ARBA" id="ARBA00023125"/>
    </source>
</evidence>
<proteinExistence type="predicted"/>
<protein>
    <submittedName>
        <fullName evidence="5">AraC family transcriptional regulator</fullName>
    </submittedName>
</protein>
<sequence>MDVLSDVITVMRTGEARSARVEWAAPWAQEFAPVPGAAGFQVILRGSCWLTRPGAMPIELAAGDVVVRPHGRGHTLADDPLTEPDGPPCDPRSVARLVDRPVTDPVTVVLCGAYELDADRAHPLLTGLPELIHLPAYLSRHPTVRATADLLAAELSAPGLGTEAIVPALLDTLLLHVLRAYLGQATDGGWPAALTDRPIAAALRAMHHSPAHPWTVAALAAEAGLSRTPFARRFSSLVGQPPLTYLTWWRLTTAARLLKSSDAPLGTVAASVGYTSEFAFSNAFKRRFGTPPGRYRRSPAERNEAA</sequence>
<evidence type="ECO:0000256" key="3">
    <source>
        <dbReference type="ARBA" id="ARBA00023163"/>
    </source>
</evidence>
<evidence type="ECO:0000313" key="5">
    <source>
        <dbReference type="EMBL" id="GID69708.1"/>
    </source>
</evidence>
<keyword evidence="2" id="KW-0238">DNA-binding</keyword>
<reference evidence="5" key="1">
    <citation type="submission" date="2021-01" db="EMBL/GenBank/DDBJ databases">
        <title>Whole genome shotgun sequence of Actinoplanes cyaneus NBRC 14990.</title>
        <authorList>
            <person name="Komaki H."/>
            <person name="Tamura T."/>
        </authorList>
    </citation>
    <scope>NUCLEOTIDE SEQUENCE</scope>
    <source>
        <strain evidence="5">NBRC 14990</strain>
    </source>
</reference>
<evidence type="ECO:0000256" key="1">
    <source>
        <dbReference type="ARBA" id="ARBA00023015"/>
    </source>
</evidence>
<dbReference type="SMART" id="SM00342">
    <property type="entry name" value="HTH_ARAC"/>
    <property type="match status" value="1"/>
</dbReference>
<evidence type="ECO:0000259" key="4">
    <source>
        <dbReference type="PROSITE" id="PS01124"/>
    </source>
</evidence>
<dbReference type="Proteomes" id="UP000619479">
    <property type="component" value="Unassembled WGS sequence"/>
</dbReference>
<keyword evidence="6" id="KW-1185">Reference proteome</keyword>
<dbReference type="RefSeq" id="WP_203752480.1">
    <property type="nucleotide sequence ID" value="NZ_BAAAUC010000020.1"/>
</dbReference>
<accession>A0A919IQQ4</accession>
<gene>
    <name evidence="5" type="ORF">Acy02nite_75890</name>
</gene>
<dbReference type="Pfam" id="PF12852">
    <property type="entry name" value="Cupin_6"/>
    <property type="match status" value="1"/>
</dbReference>
<feature type="domain" description="HTH araC/xylS-type" evidence="4">
    <location>
        <begin position="200"/>
        <end position="298"/>
    </location>
</feature>
<dbReference type="PROSITE" id="PS00041">
    <property type="entry name" value="HTH_ARAC_FAMILY_1"/>
    <property type="match status" value="1"/>
</dbReference>
<dbReference type="PROSITE" id="PS01124">
    <property type="entry name" value="HTH_ARAC_FAMILY_2"/>
    <property type="match status" value="1"/>
</dbReference>
<dbReference type="InterPro" id="IPR050204">
    <property type="entry name" value="AraC_XylS_family_regulators"/>
</dbReference>
<dbReference type="Pfam" id="PF12833">
    <property type="entry name" value="HTH_18"/>
    <property type="match status" value="1"/>
</dbReference>
<dbReference type="GO" id="GO:0043565">
    <property type="term" value="F:sequence-specific DNA binding"/>
    <property type="evidence" value="ECO:0007669"/>
    <property type="project" value="InterPro"/>
</dbReference>
<name>A0A919IQQ4_9ACTN</name>
<organism evidence="5 6">
    <name type="scientific">Actinoplanes cyaneus</name>
    <dbReference type="NCBI Taxonomy" id="52696"/>
    <lineage>
        <taxon>Bacteria</taxon>
        <taxon>Bacillati</taxon>
        <taxon>Actinomycetota</taxon>
        <taxon>Actinomycetes</taxon>
        <taxon>Micromonosporales</taxon>
        <taxon>Micromonosporaceae</taxon>
        <taxon>Actinoplanes</taxon>
    </lineage>
</organism>
<dbReference type="PANTHER" id="PTHR46796:SF7">
    <property type="entry name" value="ARAC FAMILY TRANSCRIPTIONAL REGULATOR"/>
    <property type="match status" value="1"/>
</dbReference>
<dbReference type="PANTHER" id="PTHR46796">
    <property type="entry name" value="HTH-TYPE TRANSCRIPTIONAL ACTIVATOR RHAS-RELATED"/>
    <property type="match status" value="1"/>
</dbReference>
<dbReference type="GO" id="GO:0003700">
    <property type="term" value="F:DNA-binding transcription factor activity"/>
    <property type="evidence" value="ECO:0007669"/>
    <property type="project" value="InterPro"/>
</dbReference>
<keyword evidence="1" id="KW-0805">Transcription regulation</keyword>
<dbReference type="InterPro" id="IPR032783">
    <property type="entry name" value="AraC_lig"/>
</dbReference>
<dbReference type="SUPFAM" id="SSF46689">
    <property type="entry name" value="Homeodomain-like"/>
    <property type="match status" value="2"/>
</dbReference>
<dbReference type="InterPro" id="IPR018062">
    <property type="entry name" value="HTH_AraC-typ_CS"/>
</dbReference>
<keyword evidence="3" id="KW-0804">Transcription</keyword>
<dbReference type="PRINTS" id="PR00032">
    <property type="entry name" value="HTHARAC"/>
</dbReference>
<dbReference type="AlphaFoldDB" id="A0A919IQQ4"/>
<dbReference type="Gene3D" id="1.10.10.60">
    <property type="entry name" value="Homeodomain-like"/>
    <property type="match status" value="2"/>
</dbReference>
<dbReference type="EMBL" id="BOMH01000066">
    <property type="protein sequence ID" value="GID69708.1"/>
    <property type="molecule type" value="Genomic_DNA"/>
</dbReference>
<comment type="caution">
    <text evidence="5">The sequence shown here is derived from an EMBL/GenBank/DDBJ whole genome shotgun (WGS) entry which is preliminary data.</text>
</comment>
<evidence type="ECO:0000313" key="6">
    <source>
        <dbReference type="Proteomes" id="UP000619479"/>
    </source>
</evidence>